<reference evidence="4 5" key="1">
    <citation type="submission" date="2023-01" db="EMBL/GenBank/DDBJ databases">
        <authorList>
            <person name="Kreplak J."/>
        </authorList>
    </citation>
    <scope>NUCLEOTIDE SEQUENCE [LARGE SCALE GENOMIC DNA]</scope>
</reference>
<evidence type="ECO:0000259" key="3">
    <source>
        <dbReference type="Pfam" id="PF11250"/>
    </source>
</evidence>
<feature type="domain" description="FAF" evidence="3">
    <location>
        <begin position="62"/>
        <end position="119"/>
    </location>
</feature>
<gene>
    <name evidence="4" type="ORF">VFH_I212480</name>
</gene>
<keyword evidence="5" id="KW-1185">Reference proteome</keyword>
<name>A0AAV0YHW0_VICFA</name>
<dbReference type="EMBL" id="OX451736">
    <property type="protein sequence ID" value="CAI8585560.1"/>
    <property type="molecule type" value="Genomic_DNA"/>
</dbReference>
<protein>
    <recommendedName>
        <fullName evidence="3">FAF domain-containing protein</fullName>
    </recommendedName>
</protein>
<dbReference type="Pfam" id="PF11250">
    <property type="entry name" value="FAF"/>
    <property type="match status" value="1"/>
</dbReference>
<evidence type="ECO:0000256" key="2">
    <source>
        <dbReference type="SAM" id="MobiDB-lite"/>
    </source>
</evidence>
<dbReference type="PANTHER" id="PTHR33155">
    <property type="entry name" value="FANTASTIC FOUR-LIKE PROTEIN (DUF3049)"/>
    <property type="match status" value="1"/>
</dbReference>
<dbReference type="AlphaFoldDB" id="A0AAV0YHW0"/>
<evidence type="ECO:0000256" key="1">
    <source>
        <dbReference type="ARBA" id="ARBA00008690"/>
    </source>
</evidence>
<proteinExistence type="inferred from homology"/>
<comment type="similarity">
    <text evidence="1">Belongs to the fantastic four family.</text>
</comment>
<dbReference type="PANTHER" id="PTHR33155:SF17">
    <property type="entry name" value="F2E2.18-RELATED"/>
    <property type="match status" value="1"/>
</dbReference>
<dbReference type="Proteomes" id="UP001157006">
    <property type="component" value="Chromosome 1L"/>
</dbReference>
<dbReference type="InterPro" id="IPR046431">
    <property type="entry name" value="FAF_dom"/>
</dbReference>
<evidence type="ECO:0000313" key="5">
    <source>
        <dbReference type="Proteomes" id="UP001157006"/>
    </source>
</evidence>
<organism evidence="4 5">
    <name type="scientific">Vicia faba</name>
    <name type="common">Broad bean</name>
    <name type="synonym">Faba vulgaris</name>
    <dbReference type="NCBI Taxonomy" id="3906"/>
    <lineage>
        <taxon>Eukaryota</taxon>
        <taxon>Viridiplantae</taxon>
        <taxon>Streptophyta</taxon>
        <taxon>Embryophyta</taxon>
        <taxon>Tracheophyta</taxon>
        <taxon>Spermatophyta</taxon>
        <taxon>Magnoliopsida</taxon>
        <taxon>eudicotyledons</taxon>
        <taxon>Gunneridae</taxon>
        <taxon>Pentapetalae</taxon>
        <taxon>rosids</taxon>
        <taxon>fabids</taxon>
        <taxon>Fabales</taxon>
        <taxon>Fabaceae</taxon>
        <taxon>Papilionoideae</taxon>
        <taxon>50 kb inversion clade</taxon>
        <taxon>NPAAA clade</taxon>
        <taxon>Hologalegina</taxon>
        <taxon>IRL clade</taxon>
        <taxon>Fabeae</taxon>
        <taxon>Vicia</taxon>
    </lineage>
</organism>
<accession>A0AAV0YHW0</accession>
<evidence type="ECO:0000313" key="4">
    <source>
        <dbReference type="EMBL" id="CAI8585560.1"/>
    </source>
</evidence>
<feature type="region of interest" description="Disordered" evidence="2">
    <location>
        <begin position="139"/>
        <end position="165"/>
    </location>
</feature>
<sequence length="165" mass="19416">MTFHSFGSIIYPSNDNNYIGNESCIDLQTEDNFLSNIDDKSLASSNEKKMKMSIRNREWKREFPPPMPCLAQTQNLASHMPYVLKRYYTDDGRLIIKEEKVKHHYFHAHRENGRLTLQLVPVGHNNDDNDYFMDVKEQDKEVEEKEEEEINNITMDQKNVDVGDD</sequence>
<dbReference type="InterPro" id="IPR021410">
    <property type="entry name" value="FAF"/>
</dbReference>